<evidence type="ECO:0000313" key="2">
    <source>
        <dbReference type="EMBL" id="MBW0530188.1"/>
    </source>
</evidence>
<feature type="region of interest" description="Disordered" evidence="1">
    <location>
        <begin position="96"/>
        <end position="163"/>
    </location>
</feature>
<keyword evidence="3" id="KW-1185">Reference proteome</keyword>
<dbReference type="Proteomes" id="UP000765509">
    <property type="component" value="Unassembled WGS sequence"/>
</dbReference>
<feature type="compositionally biased region" description="Basic and acidic residues" evidence="1">
    <location>
        <begin position="122"/>
        <end position="157"/>
    </location>
</feature>
<sequence length="248" mass="28411">MSPVHLRNLGFQRNQPEDREALSRTRRPGRGHLGHCGGWHDTEGNHTHRAIHFPIQQEPQTRGLERYGSSSSAPPTLQKFISMEHGQQEVQPGIPLGRTWSKFPEDLSQRDRLQRPYGSVQEKTRIKGQKQDHLQPEEERVRPNDPEAVGFDERSEQEPEVVVNNSRISSPLNRNITPTQIEHNVVTPESNLNSNSLWLQMSQYAEKTQKQFAELEASHERMKILTASMDKIVKNLQEGHVQLSKASE</sequence>
<evidence type="ECO:0000256" key="1">
    <source>
        <dbReference type="SAM" id="MobiDB-lite"/>
    </source>
</evidence>
<dbReference type="AlphaFoldDB" id="A0A9Q3F2Z5"/>
<accession>A0A9Q3F2Z5</accession>
<organism evidence="2 3">
    <name type="scientific">Austropuccinia psidii MF-1</name>
    <dbReference type="NCBI Taxonomy" id="1389203"/>
    <lineage>
        <taxon>Eukaryota</taxon>
        <taxon>Fungi</taxon>
        <taxon>Dikarya</taxon>
        <taxon>Basidiomycota</taxon>
        <taxon>Pucciniomycotina</taxon>
        <taxon>Pucciniomycetes</taxon>
        <taxon>Pucciniales</taxon>
        <taxon>Sphaerophragmiaceae</taxon>
        <taxon>Austropuccinia</taxon>
    </lineage>
</organism>
<protein>
    <submittedName>
        <fullName evidence="2">Uncharacterized protein</fullName>
    </submittedName>
</protein>
<comment type="caution">
    <text evidence="2">The sequence shown here is derived from an EMBL/GenBank/DDBJ whole genome shotgun (WGS) entry which is preliminary data.</text>
</comment>
<reference evidence="2" key="1">
    <citation type="submission" date="2021-03" db="EMBL/GenBank/DDBJ databases">
        <title>Draft genome sequence of rust myrtle Austropuccinia psidii MF-1, a brazilian biotype.</title>
        <authorList>
            <person name="Quecine M.C."/>
            <person name="Pachon D.M.R."/>
            <person name="Bonatelli M.L."/>
            <person name="Correr F.H."/>
            <person name="Franceschini L.M."/>
            <person name="Leite T.F."/>
            <person name="Margarido G.R.A."/>
            <person name="Almeida C.A."/>
            <person name="Ferrarezi J.A."/>
            <person name="Labate C.A."/>
        </authorList>
    </citation>
    <scope>NUCLEOTIDE SEQUENCE</scope>
    <source>
        <strain evidence="2">MF-1</strain>
    </source>
</reference>
<feature type="compositionally biased region" description="Basic and acidic residues" evidence="1">
    <location>
        <begin position="103"/>
        <end position="114"/>
    </location>
</feature>
<gene>
    <name evidence="2" type="ORF">O181_069903</name>
</gene>
<name>A0A9Q3F2Z5_9BASI</name>
<evidence type="ECO:0000313" key="3">
    <source>
        <dbReference type="Proteomes" id="UP000765509"/>
    </source>
</evidence>
<proteinExistence type="predicted"/>
<feature type="region of interest" description="Disordered" evidence="1">
    <location>
        <begin position="1"/>
        <end position="32"/>
    </location>
</feature>
<dbReference type="EMBL" id="AVOT02035786">
    <property type="protein sequence ID" value="MBW0530188.1"/>
    <property type="molecule type" value="Genomic_DNA"/>
</dbReference>